<evidence type="ECO:0000256" key="4">
    <source>
        <dbReference type="ARBA" id="ARBA00023014"/>
    </source>
</evidence>
<keyword evidence="7" id="KW-1185">Reference proteome</keyword>
<organism evidence="6 7">
    <name type="scientific">Haloferax marisrubri</name>
    <dbReference type="NCBI Taxonomy" id="1544719"/>
    <lineage>
        <taxon>Archaea</taxon>
        <taxon>Methanobacteriati</taxon>
        <taxon>Methanobacteriota</taxon>
        <taxon>Stenosarchaea group</taxon>
        <taxon>Halobacteria</taxon>
        <taxon>Halobacteriales</taxon>
        <taxon>Haloferacaceae</taxon>
        <taxon>Haloferax</taxon>
    </lineage>
</organism>
<dbReference type="AlphaFoldDB" id="A0A2P4NM84"/>
<dbReference type="RefSeq" id="WP_058567925.1">
    <property type="nucleotide sequence ID" value="NZ_LOPW02000018.1"/>
</dbReference>
<comment type="caution">
    <text evidence="6">The sequence shown here is derived from an EMBL/GenBank/DDBJ whole genome shotgun (WGS) entry which is preliminary data.</text>
</comment>
<dbReference type="Gene3D" id="2.102.10.10">
    <property type="entry name" value="Rieske [2Fe-2S] iron-sulphur domain"/>
    <property type="match status" value="1"/>
</dbReference>
<sequence>MSEKRFEICPTTELTPGERRIENLGGFSVGVFNVGGEYYAMKNDCPHQRAPLCEGKLTGTNTSDTPGEYNWERDGQIVTCPWHGWEFDVTTGESVFNPHRVKAKTFEATVEEAEDTKMASGGSSCGDCGAHLEGSEPPVETYDVEVEHGTVVVYL</sequence>
<dbReference type="GO" id="GO:0046872">
    <property type="term" value="F:metal ion binding"/>
    <property type="evidence" value="ECO:0007669"/>
    <property type="project" value="UniProtKB-KW"/>
</dbReference>
<proteinExistence type="predicted"/>
<gene>
    <name evidence="6" type="ORF">AUR65_016585</name>
</gene>
<dbReference type="Pfam" id="PF00355">
    <property type="entry name" value="Rieske"/>
    <property type="match status" value="1"/>
</dbReference>
<keyword evidence="4" id="KW-0411">Iron-sulfur</keyword>
<dbReference type="OrthoDB" id="6837at2157"/>
<evidence type="ECO:0000256" key="2">
    <source>
        <dbReference type="ARBA" id="ARBA00022723"/>
    </source>
</evidence>
<evidence type="ECO:0000259" key="5">
    <source>
        <dbReference type="PROSITE" id="PS51296"/>
    </source>
</evidence>
<keyword evidence="1" id="KW-0001">2Fe-2S</keyword>
<dbReference type="CDD" id="cd03467">
    <property type="entry name" value="Rieske"/>
    <property type="match status" value="1"/>
</dbReference>
<reference evidence="6" key="1">
    <citation type="submission" date="2017-08" db="EMBL/GenBank/DDBJ databases">
        <title>Haloferax marisrubri sp. nov., isolated from the Discovery deep brine-seawater interface in the Red Sea.</title>
        <authorList>
            <person name="Zhang G."/>
            <person name="Stingl U."/>
        </authorList>
    </citation>
    <scope>NUCLEOTIDE SEQUENCE [LARGE SCALE GENOMIC DNA]</scope>
    <source>
        <strain evidence="6">SB3</strain>
    </source>
</reference>
<dbReference type="PANTHER" id="PTHR21496">
    <property type="entry name" value="FERREDOXIN-RELATED"/>
    <property type="match status" value="1"/>
</dbReference>
<evidence type="ECO:0000313" key="7">
    <source>
        <dbReference type="Proteomes" id="UP000053621"/>
    </source>
</evidence>
<protein>
    <submittedName>
        <fullName evidence="6">Ferredoxin</fullName>
    </submittedName>
</protein>
<dbReference type="InterPro" id="IPR017941">
    <property type="entry name" value="Rieske_2Fe-2S"/>
</dbReference>
<dbReference type="Proteomes" id="UP000053621">
    <property type="component" value="Unassembled WGS sequence"/>
</dbReference>
<feature type="domain" description="Rieske" evidence="5">
    <location>
        <begin position="6"/>
        <end position="117"/>
    </location>
</feature>
<keyword evidence="3" id="KW-0408">Iron</keyword>
<evidence type="ECO:0000256" key="1">
    <source>
        <dbReference type="ARBA" id="ARBA00022714"/>
    </source>
</evidence>
<dbReference type="SUPFAM" id="SSF50022">
    <property type="entry name" value="ISP domain"/>
    <property type="match status" value="1"/>
</dbReference>
<accession>A0A2P4NM84</accession>
<dbReference type="PANTHER" id="PTHR21496:SF23">
    <property type="entry name" value="3-PHENYLPROPIONATE_CINNAMIC ACID DIOXYGENASE FERREDOXIN SUBUNIT"/>
    <property type="match status" value="1"/>
</dbReference>
<keyword evidence="2" id="KW-0479">Metal-binding</keyword>
<evidence type="ECO:0000313" key="6">
    <source>
        <dbReference type="EMBL" id="POG54259.1"/>
    </source>
</evidence>
<dbReference type="InterPro" id="IPR036922">
    <property type="entry name" value="Rieske_2Fe-2S_sf"/>
</dbReference>
<dbReference type="GO" id="GO:0051537">
    <property type="term" value="F:2 iron, 2 sulfur cluster binding"/>
    <property type="evidence" value="ECO:0007669"/>
    <property type="project" value="UniProtKB-KW"/>
</dbReference>
<dbReference type="EMBL" id="LOPW02000018">
    <property type="protein sequence ID" value="POG54259.1"/>
    <property type="molecule type" value="Genomic_DNA"/>
</dbReference>
<evidence type="ECO:0000256" key="3">
    <source>
        <dbReference type="ARBA" id="ARBA00023004"/>
    </source>
</evidence>
<name>A0A2P4NM84_9EURY</name>
<dbReference type="PROSITE" id="PS51296">
    <property type="entry name" value="RIESKE"/>
    <property type="match status" value="1"/>
</dbReference>